<dbReference type="SUPFAM" id="SSF53686">
    <property type="entry name" value="Tryptophan synthase beta subunit-like PLP-dependent enzymes"/>
    <property type="match status" value="1"/>
</dbReference>
<dbReference type="CDD" id="cd01560">
    <property type="entry name" value="Thr-synth_2"/>
    <property type="match status" value="1"/>
</dbReference>
<dbReference type="EMBL" id="UOGD01000403">
    <property type="protein sequence ID" value="VAX28075.1"/>
    <property type="molecule type" value="Genomic_DNA"/>
</dbReference>
<dbReference type="InterPro" id="IPR051166">
    <property type="entry name" value="Threonine_Synthase"/>
</dbReference>
<evidence type="ECO:0000256" key="4">
    <source>
        <dbReference type="ARBA" id="ARBA00013028"/>
    </source>
</evidence>
<keyword evidence="5" id="KW-0028">Amino-acid biosynthesis</keyword>
<evidence type="ECO:0000259" key="9">
    <source>
        <dbReference type="Pfam" id="PF00291"/>
    </source>
</evidence>
<evidence type="ECO:0000256" key="1">
    <source>
        <dbReference type="ARBA" id="ARBA00001933"/>
    </source>
</evidence>
<organism evidence="11">
    <name type="scientific">hydrothermal vent metagenome</name>
    <dbReference type="NCBI Taxonomy" id="652676"/>
    <lineage>
        <taxon>unclassified sequences</taxon>
        <taxon>metagenomes</taxon>
        <taxon>ecological metagenomes</taxon>
    </lineage>
</organism>
<evidence type="ECO:0000256" key="8">
    <source>
        <dbReference type="ARBA" id="ARBA00023239"/>
    </source>
</evidence>
<evidence type="ECO:0000256" key="2">
    <source>
        <dbReference type="ARBA" id="ARBA00004979"/>
    </source>
</evidence>
<dbReference type="Gene3D" id="3.90.1380.10">
    <property type="entry name" value="Threonine synthase, N-terminal domain"/>
    <property type="match status" value="1"/>
</dbReference>
<reference evidence="11" key="1">
    <citation type="submission" date="2018-06" db="EMBL/GenBank/DDBJ databases">
        <authorList>
            <person name="Zhirakovskaya E."/>
        </authorList>
    </citation>
    <scope>NUCLEOTIDE SEQUENCE</scope>
</reference>
<dbReference type="InterPro" id="IPR000634">
    <property type="entry name" value="Ser/Thr_deHydtase_PyrdxlP-BS"/>
</dbReference>
<keyword evidence="6" id="KW-0791">Threonine biosynthesis</keyword>
<dbReference type="GO" id="GO:0004795">
    <property type="term" value="F:threonine synthase activity"/>
    <property type="evidence" value="ECO:0007669"/>
    <property type="project" value="UniProtKB-EC"/>
</dbReference>
<dbReference type="EC" id="4.2.3.1" evidence="4"/>
<dbReference type="PANTHER" id="PTHR42690">
    <property type="entry name" value="THREONINE SYNTHASE FAMILY MEMBER"/>
    <property type="match status" value="1"/>
</dbReference>
<dbReference type="PROSITE" id="PS00165">
    <property type="entry name" value="DEHYDRATASE_SER_THR"/>
    <property type="match status" value="1"/>
</dbReference>
<dbReference type="Pfam" id="PF14821">
    <property type="entry name" value="Thr_synth_N"/>
    <property type="match status" value="1"/>
</dbReference>
<proteinExistence type="inferred from homology"/>
<dbReference type="Gene3D" id="3.40.50.1100">
    <property type="match status" value="2"/>
</dbReference>
<dbReference type="PANTHER" id="PTHR42690:SF1">
    <property type="entry name" value="THREONINE SYNTHASE-LIKE 2"/>
    <property type="match status" value="1"/>
</dbReference>
<evidence type="ECO:0000256" key="5">
    <source>
        <dbReference type="ARBA" id="ARBA00022605"/>
    </source>
</evidence>
<dbReference type="GO" id="GO:0030170">
    <property type="term" value="F:pyridoxal phosphate binding"/>
    <property type="evidence" value="ECO:0007669"/>
    <property type="project" value="InterPro"/>
</dbReference>
<evidence type="ECO:0000313" key="11">
    <source>
        <dbReference type="EMBL" id="VAX28075.1"/>
    </source>
</evidence>
<dbReference type="AlphaFoldDB" id="A0A3B1D8K6"/>
<dbReference type="InterPro" id="IPR004450">
    <property type="entry name" value="Thr_synthase-like"/>
</dbReference>
<name>A0A3B1D8K6_9ZZZZ</name>
<dbReference type="InterPro" id="IPR036052">
    <property type="entry name" value="TrpB-like_PALP_sf"/>
</dbReference>
<protein>
    <recommendedName>
        <fullName evidence="4">threonine synthase</fullName>
        <ecNumber evidence="4">4.2.3.1</ecNumber>
    </recommendedName>
</protein>
<comment type="cofactor">
    <cofactor evidence="1">
        <name>pyridoxal 5'-phosphate</name>
        <dbReference type="ChEBI" id="CHEBI:597326"/>
    </cofactor>
</comment>
<dbReference type="InterPro" id="IPR029144">
    <property type="entry name" value="Thr_synth_N"/>
</dbReference>
<evidence type="ECO:0000256" key="6">
    <source>
        <dbReference type="ARBA" id="ARBA00022697"/>
    </source>
</evidence>
<evidence type="ECO:0000256" key="3">
    <source>
        <dbReference type="ARBA" id="ARBA00005517"/>
    </source>
</evidence>
<dbReference type="GO" id="GO:0009088">
    <property type="term" value="P:threonine biosynthetic process"/>
    <property type="evidence" value="ECO:0007669"/>
    <property type="project" value="UniProtKB-UniPathway"/>
</dbReference>
<dbReference type="Pfam" id="PF00291">
    <property type="entry name" value="PALP"/>
    <property type="match status" value="1"/>
</dbReference>
<accession>A0A3B1D8K6</accession>
<dbReference type="InterPro" id="IPR037158">
    <property type="entry name" value="Thr_synth_N_sf"/>
</dbReference>
<gene>
    <name evidence="11" type="ORF">MNBD_IGNAVI01-747</name>
</gene>
<keyword evidence="7" id="KW-0663">Pyridoxal phosphate</keyword>
<evidence type="ECO:0000259" key="10">
    <source>
        <dbReference type="Pfam" id="PF14821"/>
    </source>
</evidence>
<comment type="pathway">
    <text evidence="2">Amino-acid biosynthesis; L-threonine biosynthesis; L-threonine from L-aspartate: step 5/5.</text>
</comment>
<dbReference type="NCBIfam" id="TIGR00260">
    <property type="entry name" value="thrC"/>
    <property type="match status" value="1"/>
</dbReference>
<sequence>MKYYSTNNKDLKVSFQEAVMKGLAPDGGLFMPEFIPKLDADFLDNLAHYSIQEIGFEVAKLFVDGEIADSDLENIVNDAINFDAPLVELDDKLSILELFHGPTLAFKDFGARFMARTMSHFLKDSDEVVNILVATSGDTGSAVASGFYGVEGINVYLLYPSGKVSAIQEMQLTTFDKNIIALEIEGTFDDCQKLVKSAFVDEDINLKIKLSSANSINIARLIPQSFYFFNAYKQLKNKSIDIIVSVPSGNLGNLTAGLIAKKMGLPITKFIGATNSNSVFTEFIQTGKYNPRPSVKTLSNAMDVGAPSNLARIESLYDEHSVILKDIASNTHNDDQTIEKIKETYQKYKYVIDPHGAVGMLALEQYIEEQKVEEYNGIVVETAHPAKFKDSVEDALSIDIELPEALQKCISKEKKTIKLSSDYSEFKEYLLNK</sequence>
<comment type="similarity">
    <text evidence="3">Belongs to the threonine synthase family.</text>
</comment>
<keyword evidence="8 11" id="KW-0456">Lyase</keyword>
<dbReference type="UniPathway" id="UPA00050">
    <property type="reaction ID" value="UER00065"/>
</dbReference>
<evidence type="ECO:0000256" key="7">
    <source>
        <dbReference type="ARBA" id="ARBA00022898"/>
    </source>
</evidence>
<dbReference type="InterPro" id="IPR001926">
    <property type="entry name" value="TrpB-like_PALP"/>
</dbReference>
<feature type="domain" description="Threonine synthase N-terminal" evidence="10">
    <location>
        <begin position="2"/>
        <end position="79"/>
    </location>
</feature>
<feature type="domain" description="Tryptophan synthase beta chain-like PALP" evidence="9">
    <location>
        <begin position="96"/>
        <end position="379"/>
    </location>
</feature>